<dbReference type="OrthoDB" id="9792792at2"/>
<dbReference type="PANTHER" id="PTHR13799">
    <property type="entry name" value="NGG1 INTERACTING FACTOR 3"/>
    <property type="match status" value="1"/>
</dbReference>
<dbReference type="GO" id="GO:0016787">
    <property type="term" value="F:hydrolase activity"/>
    <property type="evidence" value="ECO:0007669"/>
    <property type="project" value="UniProtKB-KW"/>
</dbReference>
<dbReference type="Proteomes" id="UP000235589">
    <property type="component" value="Chromosome"/>
</dbReference>
<proteinExistence type="inferred from homology"/>
<dbReference type="NCBIfam" id="TIGR00486">
    <property type="entry name" value="YbgI_SA1388"/>
    <property type="match status" value="1"/>
</dbReference>
<evidence type="ECO:0000256" key="3">
    <source>
        <dbReference type="ARBA" id="ARBA00022723"/>
    </source>
</evidence>
<dbReference type="InterPro" id="IPR036069">
    <property type="entry name" value="DUF34/NIF3_sf"/>
</dbReference>
<evidence type="ECO:0000313" key="6">
    <source>
        <dbReference type="Proteomes" id="UP000235589"/>
    </source>
</evidence>
<dbReference type="PANTHER" id="PTHR13799:SF14">
    <property type="entry name" value="GTP CYCLOHYDROLASE 1 TYPE 2 HOMOLOG"/>
    <property type="match status" value="1"/>
</dbReference>
<name>A0A2K9P2J7_9FIRM</name>
<evidence type="ECO:0000256" key="1">
    <source>
        <dbReference type="ARBA" id="ARBA00006964"/>
    </source>
</evidence>
<evidence type="ECO:0000256" key="4">
    <source>
        <dbReference type="PIRSR" id="PIRSR602678-1"/>
    </source>
</evidence>
<comment type="similarity">
    <text evidence="1">Belongs to the GTP cyclohydrolase I type 2/NIF3 family.</text>
</comment>
<evidence type="ECO:0000313" key="5">
    <source>
        <dbReference type="EMBL" id="AUO19059.1"/>
    </source>
</evidence>
<feature type="binding site" evidence="4">
    <location>
        <position position="104"/>
    </location>
    <ligand>
        <name>a divalent metal cation</name>
        <dbReference type="ChEBI" id="CHEBI:60240"/>
        <label>1</label>
    </ligand>
</feature>
<dbReference type="GO" id="GO:0005737">
    <property type="term" value="C:cytoplasm"/>
    <property type="evidence" value="ECO:0007669"/>
    <property type="project" value="TreeGrafter"/>
</dbReference>
<feature type="binding site" evidence="4">
    <location>
        <position position="65"/>
    </location>
    <ligand>
        <name>a divalent metal cation</name>
        <dbReference type="ChEBI" id="CHEBI:60240"/>
        <label>1</label>
    </ligand>
</feature>
<dbReference type="GO" id="GO:0046872">
    <property type="term" value="F:metal ion binding"/>
    <property type="evidence" value="ECO:0007669"/>
    <property type="project" value="UniProtKB-KW"/>
</dbReference>
<dbReference type="GeneID" id="98062299"/>
<protein>
    <recommendedName>
        <fullName evidence="2">GTP cyclohydrolase 1 type 2 homolog</fullName>
    </recommendedName>
</protein>
<keyword evidence="5" id="KW-0378">Hydrolase</keyword>
<dbReference type="AlphaFoldDB" id="A0A2K9P2J7"/>
<keyword evidence="6" id="KW-1185">Reference proteome</keyword>
<dbReference type="FunFam" id="3.40.1390.30:FF:000001">
    <property type="entry name" value="GTP cyclohydrolase 1 type 2"/>
    <property type="match status" value="1"/>
</dbReference>
<dbReference type="Pfam" id="PF01784">
    <property type="entry name" value="DUF34_NIF3"/>
    <property type="match status" value="1"/>
</dbReference>
<dbReference type="KEGG" id="mpec:B9O19_00883"/>
<dbReference type="InterPro" id="IPR002678">
    <property type="entry name" value="DUF34/NIF3"/>
</dbReference>
<dbReference type="EMBL" id="CP020991">
    <property type="protein sequence ID" value="AUO19059.1"/>
    <property type="molecule type" value="Genomic_DNA"/>
</dbReference>
<dbReference type="RefSeq" id="WP_102365296.1">
    <property type="nucleotide sequence ID" value="NZ_CP020991.1"/>
</dbReference>
<feature type="binding site" evidence="4">
    <location>
        <position position="66"/>
    </location>
    <ligand>
        <name>a divalent metal cation</name>
        <dbReference type="ChEBI" id="CHEBI:60240"/>
        <label>1</label>
    </ligand>
</feature>
<dbReference type="SUPFAM" id="SSF102705">
    <property type="entry name" value="NIF3 (NGG1p interacting factor 3)-like"/>
    <property type="match status" value="1"/>
</dbReference>
<evidence type="ECO:0000256" key="2">
    <source>
        <dbReference type="ARBA" id="ARBA00022112"/>
    </source>
</evidence>
<keyword evidence="3 4" id="KW-0479">Metal-binding</keyword>
<dbReference type="Gene3D" id="3.40.1390.30">
    <property type="entry name" value="NIF3 (NGG1p interacting factor 3)-like"/>
    <property type="match status" value="2"/>
</dbReference>
<sequence>MPKVKDIAEYIESLAPKTLAEPWDNVGLMVGDMDSNVESVYVTLDVTSENIEEAVNCGADLIVSHHPLIFTSINRVIEQDVTGSIVRSLIKNDISVYSAHTNFDIADGGMNDILCDKLGLSGVRRFTESECTDPFGKPLDRIGRVGILDTPIEMADFVDYVKNVLGCMAISYVGSESEIISTAAVCSGSGGDLIYNAYNAGADVYVTSEIKHHEAQLALELGINLIDAGHFETENIICDFMEDYLLSRFDDISITKSTMLPYKRR</sequence>
<feature type="binding site" evidence="4">
    <location>
        <position position="234"/>
    </location>
    <ligand>
        <name>a divalent metal cation</name>
        <dbReference type="ChEBI" id="CHEBI:60240"/>
        <label>1</label>
    </ligand>
</feature>
<gene>
    <name evidence="5" type="ORF">B9O19_00883</name>
</gene>
<reference evidence="5 6" key="1">
    <citation type="submission" date="2017-04" db="EMBL/GenBank/DDBJ databases">
        <title>Monoglobus pectinilyticus 14 draft genome.</title>
        <authorList>
            <person name="Kim C."/>
            <person name="Rosendale D.I."/>
            <person name="Kelly W.J."/>
            <person name="Tannock G.W."/>
            <person name="Patchett M.L."/>
            <person name="Jordens J.Z."/>
        </authorList>
    </citation>
    <scope>NUCLEOTIDE SEQUENCE [LARGE SCALE GENOMIC DNA]</scope>
    <source>
        <strain evidence="5 6">14</strain>
    </source>
</reference>
<accession>A0A2K9P2J7</accession>
<feature type="binding site" evidence="4">
    <location>
        <position position="230"/>
    </location>
    <ligand>
        <name>a divalent metal cation</name>
        <dbReference type="ChEBI" id="CHEBI:60240"/>
        <label>1</label>
    </ligand>
</feature>
<organism evidence="5 6">
    <name type="scientific">Monoglobus pectinilyticus</name>
    <dbReference type="NCBI Taxonomy" id="1981510"/>
    <lineage>
        <taxon>Bacteria</taxon>
        <taxon>Bacillati</taxon>
        <taxon>Bacillota</taxon>
        <taxon>Clostridia</taxon>
        <taxon>Monoglobales</taxon>
        <taxon>Monoglobaceae</taxon>
        <taxon>Monoglobus</taxon>
    </lineage>
</organism>